<comment type="caution">
    <text evidence="2">The sequence shown here is derived from an EMBL/GenBank/DDBJ whole genome shotgun (WGS) entry which is preliminary data.</text>
</comment>
<evidence type="ECO:0000313" key="2">
    <source>
        <dbReference type="EMBL" id="GFT47916.1"/>
    </source>
</evidence>
<feature type="region of interest" description="Disordered" evidence="1">
    <location>
        <begin position="70"/>
        <end position="90"/>
    </location>
</feature>
<proteinExistence type="predicted"/>
<dbReference type="EMBL" id="BMAW01064943">
    <property type="protein sequence ID" value="GFT47916.1"/>
    <property type="molecule type" value="Genomic_DNA"/>
</dbReference>
<name>A0A8X6P533_NEPPI</name>
<organism evidence="2 3">
    <name type="scientific">Nephila pilipes</name>
    <name type="common">Giant wood spider</name>
    <name type="synonym">Nephila maculata</name>
    <dbReference type="NCBI Taxonomy" id="299642"/>
    <lineage>
        <taxon>Eukaryota</taxon>
        <taxon>Metazoa</taxon>
        <taxon>Ecdysozoa</taxon>
        <taxon>Arthropoda</taxon>
        <taxon>Chelicerata</taxon>
        <taxon>Arachnida</taxon>
        <taxon>Araneae</taxon>
        <taxon>Araneomorphae</taxon>
        <taxon>Entelegynae</taxon>
        <taxon>Araneoidea</taxon>
        <taxon>Nephilidae</taxon>
        <taxon>Nephila</taxon>
    </lineage>
</organism>
<dbReference type="Proteomes" id="UP000887013">
    <property type="component" value="Unassembled WGS sequence"/>
</dbReference>
<dbReference type="AlphaFoldDB" id="A0A8X6P533"/>
<reference evidence="2" key="1">
    <citation type="submission" date="2020-08" db="EMBL/GenBank/DDBJ databases">
        <title>Multicomponent nature underlies the extraordinary mechanical properties of spider dragline silk.</title>
        <authorList>
            <person name="Kono N."/>
            <person name="Nakamura H."/>
            <person name="Mori M."/>
            <person name="Yoshida Y."/>
            <person name="Ohtoshi R."/>
            <person name="Malay A.D."/>
            <person name="Moran D.A.P."/>
            <person name="Tomita M."/>
            <person name="Numata K."/>
            <person name="Arakawa K."/>
        </authorList>
    </citation>
    <scope>NUCLEOTIDE SEQUENCE</scope>
</reference>
<protein>
    <submittedName>
        <fullName evidence="2">Uncharacterized protein</fullName>
    </submittedName>
</protein>
<gene>
    <name evidence="2" type="ORF">NPIL_34041</name>
</gene>
<sequence>MAIYCRIKTTTNNNPNSGLRPLYTSSKSTSQHISPLNIYLGKKLFFLFMDGTNHRPVKSFYEAIKAGLNRSQPKVVRERSEEKEKSAPRI</sequence>
<evidence type="ECO:0000313" key="3">
    <source>
        <dbReference type="Proteomes" id="UP000887013"/>
    </source>
</evidence>
<feature type="compositionally biased region" description="Basic and acidic residues" evidence="1">
    <location>
        <begin position="75"/>
        <end position="90"/>
    </location>
</feature>
<accession>A0A8X6P533</accession>
<evidence type="ECO:0000256" key="1">
    <source>
        <dbReference type="SAM" id="MobiDB-lite"/>
    </source>
</evidence>
<keyword evidence="3" id="KW-1185">Reference proteome</keyword>